<sequence length="370" mass="42016">MTASPKKSPGKALGRARKEPARQLAKFSNKLAVAMDVKGLKTASLPKLRSWAAKDTETGAITREVIGLLRRLVAVKEYVGEGKTDGLEVKGEVDEQRMSFDAVSVDRMSGETDYFEASSSLNREYAEDEMSVDGDSVRDSIAESMDEKKPMPIMSPGLFRQRVNGPDRFATLYRRAVTKQWCLYCVRYALRSYSERKTEVLRVECSPPTGGRIRCPTCCERNIVCNWIPAMMTGDRDDLMRILELMRLICSFAVVKAQRQRLALPLETRKTLASLAWDLTSDFVVAVNTHVKEQGIGGPKKCKTAETQRRKYRTKVDQRKKLLLSTFPVPKTRRGMEEDMLWKWEAQTSPRMTADEKAYPDWRQALHDSL</sequence>
<proteinExistence type="predicted"/>
<keyword evidence="3" id="KW-1185">Reference proteome</keyword>
<reference evidence="2 3" key="1">
    <citation type="submission" date="2017-06" db="EMBL/GenBank/DDBJ databases">
        <title>Ant-infecting Ophiocordyceps genomes reveal a high diversity of potential behavioral manipulation genes and a possible major role for enterotoxins.</title>
        <authorList>
            <person name="De Bekker C."/>
            <person name="Evans H.C."/>
            <person name="Brachmann A."/>
            <person name="Hughes D.P."/>
        </authorList>
    </citation>
    <scope>NUCLEOTIDE SEQUENCE [LARGE SCALE GENOMIC DNA]</scope>
    <source>
        <strain evidence="2 3">Map16</strain>
    </source>
</reference>
<organism evidence="2 3">
    <name type="scientific">Ophiocordyceps camponoti-rufipedis</name>
    <dbReference type="NCBI Taxonomy" id="2004952"/>
    <lineage>
        <taxon>Eukaryota</taxon>
        <taxon>Fungi</taxon>
        <taxon>Dikarya</taxon>
        <taxon>Ascomycota</taxon>
        <taxon>Pezizomycotina</taxon>
        <taxon>Sordariomycetes</taxon>
        <taxon>Hypocreomycetidae</taxon>
        <taxon>Hypocreales</taxon>
        <taxon>Ophiocordycipitaceae</taxon>
        <taxon>Ophiocordyceps</taxon>
    </lineage>
</organism>
<name>A0A2C5ZAK2_9HYPO</name>
<comment type="caution">
    <text evidence="2">The sequence shown here is derived from an EMBL/GenBank/DDBJ whole genome shotgun (WGS) entry which is preliminary data.</text>
</comment>
<dbReference type="OrthoDB" id="10342559at2759"/>
<feature type="region of interest" description="Disordered" evidence="1">
    <location>
        <begin position="1"/>
        <end position="21"/>
    </location>
</feature>
<evidence type="ECO:0000313" key="3">
    <source>
        <dbReference type="Proteomes" id="UP000226431"/>
    </source>
</evidence>
<dbReference type="Proteomes" id="UP000226431">
    <property type="component" value="Unassembled WGS sequence"/>
</dbReference>
<protein>
    <submittedName>
        <fullName evidence="2">Uncharacterized protein</fullName>
    </submittedName>
</protein>
<dbReference type="EMBL" id="NJES01000142">
    <property type="protein sequence ID" value="PHH76903.1"/>
    <property type="molecule type" value="Genomic_DNA"/>
</dbReference>
<evidence type="ECO:0000313" key="2">
    <source>
        <dbReference type="EMBL" id="PHH76903.1"/>
    </source>
</evidence>
<gene>
    <name evidence="2" type="ORF">CDD80_1121</name>
</gene>
<accession>A0A2C5ZAK2</accession>
<evidence type="ECO:0000256" key="1">
    <source>
        <dbReference type="SAM" id="MobiDB-lite"/>
    </source>
</evidence>
<dbReference type="AlphaFoldDB" id="A0A2C5ZAK2"/>